<dbReference type="SMART" id="SM00534">
    <property type="entry name" value="MUTSac"/>
    <property type="match status" value="1"/>
</dbReference>
<feature type="domain" description="DNA mismatch repair proteins mutS family" evidence="4">
    <location>
        <begin position="18"/>
        <end position="34"/>
    </location>
</feature>
<dbReference type="STRING" id="407821.A0A087UG11"/>
<keyword evidence="3" id="KW-0238">DNA-binding</keyword>
<dbReference type="InterPro" id="IPR045076">
    <property type="entry name" value="MutS"/>
</dbReference>
<name>A0A087UG11_STEMI</name>
<reference evidence="5 6" key="1">
    <citation type="submission" date="2013-11" db="EMBL/GenBank/DDBJ databases">
        <title>Genome sequencing of Stegodyphus mimosarum.</title>
        <authorList>
            <person name="Bechsgaard J."/>
        </authorList>
    </citation>
    <scope>NUCLEOTIDE SEQUENCE [LARGE SCALE GENOMIC DNA]</scope>
</reference>
<evidence type="ECO:0000256" key="2">
    <source>
        <dbReference type="ARBA" id="ARBA00022840"/>
    </source>
</evidence>
<evidence type="ECO:0000313" key="6">
    <source>
        <dbReference type="Proteomes" id="UP000054359"/>
    </source>
</evidence>
<dbReference type="Gene3D" id="3.40.50.300">
    <property type="entry name" value="P-loop containing nucleotide triphosphate hydrolases"/>
    <property type="match status" value="1"/>
</dbReference>
<proteinExistence type="predicted"/>
<sequence>MYEMLEVQMIIRSATSSSLLIIDEMGRGTSTYDGFGLSWAISRHIAEVIKSPCLFATHYHELTELSKTVPTIGNLHVEALSVEGDIIFLYRVKPGCSDESFGIHVARLAKFPETVIKKAEQKLKELDETHISVEEIASKFSSVPKGEVIIQAFQKALSVVPCDKNIDNKEDQE</sequence>
<dbReference type="Proteomes" id="UP000054359">
    <property type="component" value="Unassembled WGS sequence"/>
</dbReference>
<evidence type="ECO:0000256" key="3">
    <source>
        <dbReference type="ARBA" id="ARBA00023125"/>
    </source>
</evidence>
<organism evidence="5 6">
    <name type="scientific">Stegodyphus mimosarum</name>
    <name type="common">African social velvet spider</name>
    <dbReference type="NCBI Taxonomy" id="407821"/>
    <lineage>
        <taxon>Eukaryota</taxon>
        <taxon>Metazoa</taxon>
        <taxon>Ecdysozoa</taxon>
        <taxon>Arthropoda</taxon>
        <taxon>Chelicerata</taxon>
        <taxon>Arachnida</taxon>
        <taxon>Araneae</taxon>
        <taxon>Araneomorphae</taxon>
        <taxon>Entelegynae</taxon>
        <taxon>Eresoidea</taxon>
        <taxon>Eresidae</taxon>
        <taxon>Stegodyphus</taxon>
    </lineage>
</organism>
<accession>A0A087UG11</accession>
<dbReference type="GO" id="GO:0006298">
    <property type="term" value="P:mismatch repair"/>
    <property type="evidence" value="ECO:0007669"/>
    <property type="project" value="InterPro"/>
</dbReference>
<dbReference type="PANTHER" id="PTHR11361">
    <property type="entry name" value="DNA MISMATCH REPAIR PROTEIN MUTS FAMILY MEMBER"/>
    <property type="match status" value="1"/>
</dbReference>
<evidence type="ECO:0000259" key="4">
    <source>
        <dbReference type="PROSITE" id="PS00486"/>
    </source>
</evidence>
<dbReference type="AlphaFoldDB" id="A0A087UG11"/>
<dbReference type="PANTHER" id="PTHR11361:SF35">
    <property type="entry name" value="DNA MISMATCH REPAIR PROTEIN MSH2"/>
    <property type="match status" value="1"/>
</dbReference>
<dbReference type="EMBL" id="KK119643">
    <property type="protein sequence ID" value="KFM76300.1"/>
    <property type="molecule type" value="Genomic_DNA"/>
</dbReference>
<keyword evidence="6" id="KW-1185">Reference proteome</keyword>
<keyword evidence="1" id="KW-0547">Nucleotide-binding</keyword>
<dbReference type="GO" id="GO:0140664">
    <property type="term" value="F:ATP-dependent DNA damage sensor activity"/>
    <property type="evidence" value="ECO:0007669"/>
    <property type="project" value="InterPro"/>
</dbReference>
<dbReference type="GO" id="GO:0005524">
    <property type="term" value="F:ATP binding"/>
    <property type="evidence" value="ECO:0007669"/>
    <property type="project" value="UniProtKB-KW"/>
</dbReference>
<gene>
    <name evidence="5" type="ORF">X975_13957</name>
</gene>
<dbReference type="GO" id="GO:0006312">
    <property type="term" value="P:mitotic recombination"/>
    <property type="evidence" value="ECO:0007669"/>
    <property type="project" value="TreeGrafter"/>
</dbReference>
<feature type="non-terminal residue" evidence="5">
    <location>
        <position position="173"/>
    </location>
</feature>
<evidence type="ECO:0000256" key="1">
    <source>
        <dbReference type="ARBA" id="ARBA00022741"/>
    </source>
</evidence>
<dbReference type="Pfam" id="PF00488">
    <property type="entry name" value="MutS_V"/>
    <property type="match status" value="1"/>
</dbReference>
<dbReference type="GO" id="GO:0030983">
    <property type="term" value="F:mismatched DNA binding"/>
    <property type="evidence" value="ECO:0007669"/>
    <property type="project" value="InterPro"/>
</dbReference>
<dbReference type="GO" id="GO:0032301">
    <property type="term" value="C:MutSalpha complex"/>
    <property type="evidence" value="ECO:0007669"/>
    <property type="project" value="TreeGrafter"/>
</dbReference>
<dbReference type="OrthoDB" id="6423086at2759"/>
<evidence type="ECO:0000313" key="5">
    <source>
        <dbReference type="EMBL" id="KFM76300.1"/>
    </source>
</evidence>
<dbReference type="SUPFAM" id="SSF52540">
    <property type="entry name" value="P-loop containing nucleoside triphosphate hydrolases"/>
    <property type="match status" value="1"/>
</dbReference>
<dbReference type="InterPro" id="IPR027417">
    <property type="entry name" value="P-loop_NTPase"/>
</dbReference>
<keyword evidence="2" id="KW-0067">ATP-binding</keyword>
<dbReference type="InterPro" id="IPR000432">
    <property type="entry name" value="DNA_mismatch_repair_MutS_C"/>
</dbReference>
<dbReference type="PROSITE" id="PS00486">
    <property type="entry name" value="DNA_MISMATCH_REPAIR_2"/>
    <property type="match status" value="1"/>
</dbReference>
<protein>
    <submittedName>
        <fullName evidence="5">DNA mismatch repair protein Msh2</fullName>
    </submittedName>
</protein>